<reference evidence="1 2" key="1">
    <citation type="journal article" date="2019" name="Commun. Biol.">
        <title>The bagworm genome reveals a unique fibroin gene that provides high tensile strength.</title>
        <authorList>
            <person name="Kono N."/>
            <person name="Nakamura H."/>
            <person name="Ohtoshi R."/>
            <person name="Tomita M."/>
            <person name="Numata K."/>
            <person name="Arakawa K."/>
        </authorList>
    </citation>
    <scope>NUCLEOTIDE SEQUENCE [LARGE SCALE GENOMIC DNA]</scope>
</reference>
<dbReference type="AlphaFoldDB" id="A0A4C1V4R7"/>
<gene>
    <name evidence="1" type="ORF">EVAR_30870_1</name>
</gene>
<dbReference type="Proteomes" id="UP000299102">
    <property type="component" value="Unassembled WGS sequence"/>
</dbReference>
<evidence type="ECO:0000313" key="2">
    <source>
        <dbReference type="Proteomes" id="UP000299102"/>
    </source>
</evidence>
<keyword evidence="2" id="KW-1185">Reference proteome</keyword>
<comment type="caution">
    <text evidence="1">The sequence shown here is derived from an EMBL/GenBank/DDBJ whole genome shotgun (WGS) entry which is preliminary data.</text>
</comment>
<name>A0A4C1V4R7_EUMVA</name>
<dbReference type="EMBL" id="BGZK01000272">
    <property type="protein sequence ID" value="GBP33282.1"/>
    <property type="molecule type" value="Genomic_DNA"/>
</dbReference>
<protein>
    <submittedName>
        <fullName evidence="1">Uncharacterized protein</fullName>
    </submittedName>
</protein>
<accession>A0A4C1V4R7</accession>
<sequence>MPVFDYLLLTAVKTSGQHLVKYHSTSTLLKPRKGNYKKYKVHVVVRGRRTSDRPPNADATDRNFILITTYLCSHKAASETKGTEFDHGGIDVIAPCLVKLLILKMSVPDVCPVASAVVNCPRPSPCQRGGWEICEDTPSLQARKLGRVRHPFMRSSGRKSRSFRRRGTCGRGGHYRANGPRACLSAGACARGDRRASRARTATAATYGDERRPITATALPFASLIPLLIRRTGID</sequence>
<evidence type="ECO:0000313" key="1">
    <source>
        <dbReference type="EMBL" id="GBP33282.1"/>
    </source>
</evidence>
<proteinExistence type="predicted"/>
<organism evidence="1 2">
    <name type="scientific">Eumeta variegata</name>
    <name type="common">Bagworm moth</name>
    <name type="synonym">Eumeta japonica</name>
    <dbReference type="NCBI Taxonomy" id="151549"/>
    <lineage>
        <taxon>Eukaryota</taxon>
        <taxon>Metazoa</taxon>
        <taxon>Ecdysozoa</taxon>
        <taxon>Arthropoda</taxon>
        <taxon>Hexapoda</taxon>
        <taxon>Insecta</taxon>
        <taxon>Pterygota</taxon>
        <taxon>Neoptera</taxon>
        <taxon>Endopterygota</taxon>
        <taxon>Lepidoptera</taxon>
        <taxon>Glossata</taxon>
        <taxon>Ditrysia</taxon>
        <taxon>Tineoidea</taxon>
        <taxon>Psychidae</taxon>
        <taxon>Oiketicinae</taxon>
        <taxon>Eumeta</taxon>
    </lineage>
</organism>